<dbReference type="PRINTS" id="PR00598">
    <property type="entry name" value="HTHMARR"/>
</dbReference>
<keyword evidence="2" id="KW-0238">DNA-binding</keyword>
<dbReference type="InterPro" id="IPR036390">
    <property type="entry name" value="WH_DNA-bd_sf"/>
</dbReference>
<dbReference type="GO" id="GO:0003700">
    <property type="term" value="F:DNA-binding transcription factor activity"/>
    <property type="evidence" value="ECO:0007669"/>
    <property type="project" value="InterPro"/>
</dbReference>
<dbReference type="GO" id="GO:0006950">
    <property type="term" value="P:response to stress"/>
    <property type="evidence" value="ECO:0007669"/>
    <property type="project" value="TreeGrafter"/>
</dbReference>
<protein>
    <submittedName>
        <fullName evidence="5">MarR family transcriptional regulator</fullName>
    </submittedName>
</protein>
<dbReference type="InterPro" id="IPR000835">
    <property type="entry name" value="HTH_MarR-typ"/>
</dbReference>
<dbReference type="InterPro" id="IPR036388">
    <property type="entry name" value="WH-like_DNA-bd_sf"/>
</dbReference>
<accession>A0A9W6S9M8</accession>
<dbReference type="PROSITE" id="PS50995">
    <property type="entry name" value="HTH_MARR_2"/>
    <property type="match status" value="1"/>
</dbReference>
<proteinExistence type="predicted"/>
<dbReference type="Proteomes" id="UP001165074">
    <property type="component" value="Unassembled WGS sequence"/>
</dbReference>
<dbReference type="RefSeq" id="WP_285582069.1">
    <property type="nucleotide sequence ID" value="NZ_BSTK01000018.1"/>
</dbReference>
<sequence>MPPTDSPSRDDLDVLLRRYSVEADRIGRAFCERHGMHRTDFQALGIVMDAERRGTPITPAGLARALSMTTGAVSAAIDRLERTGHLRRSRESADRRLVHLHYTPEGMALARDFFLPLGERAAEVRSHFSAEELDTVARYLAKMNAALGEHHRSLAATRPTT</sequence>
<evidence type="ECO:0000313" key="6">
    <source>
        <dbReference type="Proteomes" id="UP001165074"/>
    </source>
</evidence>
<dbReference type="PANTHER" id="PTHR33164:SF106">
    <property type="entry name" value="TRANSCRIPTIONAL REGULATORY PROTEIN"/>
    <property type="match status" value="1"/>
</dbReference>
<gene>
    <name evidence="5" type="ORF">Airi02_087840</name>
</gene>
<dbReference type="SUPFAM" id="SSF46785">
    <property type="entry name" value="Winged helix' DNA-binding domain"/>
    <property type="match status" value="1"/>
</dbReference>
<feature type="domain" description="HTH marR-type" evidence="4">
    <location>
        <begin position="9"/>
        <end position="145"/>
    </location>
</feature>
<evidence type="ECO:0000259" key="4">
    <source>
        <dbReference type="PROSITE" id="PS50995"/>
    </source>
</evidence>
<dbReference type="AlphaFoldDB" id="A0A9W6S9M8"/>
<organism evidence="5 6">
    <name type="scientific">Actinoallomurus iriomotensis</name>
    <dbReference type="NCBI Taxonomy" id="478107"/>
    <lineage>
        <taxon>Bacteria</taxon>
        <taxon>Bacillati</taxon>
        <taxon>Actinomycetota</taxon>
        <taxon>Actinomycetes</taxon>
        <taxon>Streptosporangiales</taxon>
        <taxon>Thermomonosporaceae</taxon>
        <taxon>Actinoallomurus</taxon>
    </lineage>
</organism>
<dbReference type="InterPro" id="IPR023187">
    <property type="entry name" value="Tscrpt_reg_MarR-type_CS"/>
</dbReference>
<comment type="caution">
    <text evidence="5">The sequence shown here is derived from an EMBL/GenBank/DDBJ whole genome shotgun (WGS) entry which is preliminary data.</text>
</comment>
<evidence type="ECO:0000256" key="2">
    <source>
        <dbReference type="ARBA" id="ARBA00023125"/>
    </source>
</evidence>
<dbReference type="InterPro" id="IPR039422">
    <property type="entry name" value="MarR/SlyA-like"/>
</dbReference>
<reference evidence="5" key="1">
    <citation type="submission" date="2023-03" db="EMBL/GenBank/DDBJ databases">
        <title>Actinoallomurus iriomotensis NBRC 103684.</title>
        <authorList>
            <person name="Ichikawa N."/>
            <person name="Sato H."/>
            <person name="Tonouchi N."/>
        </authorList>
    </citation>
    <scope>NUCLEOTIDE SEQUENCE</scope>
    <source>
        <strain evidence="5">NBRC 103684</strain>
    </source>
</reference>
<dbReference type="GO" id="GO:0003677">
    <property type="term" value="F:DNA binding"/>
    <property type="evidence" value="ECO:0007669"/>
    <property type="project" value="UniProtKB-KW"/>
</dbReference>
<keyword evidence="6" id="KW-1185">Reference proteome</keyword>
<dbReference type="EMBL" id="BSTK01000018">
    <property type="protein sequence ID" value="GLY90855.1"/>
    <property type="molecule type" value="Genomic_DNA"/>
</dbReference>
<evidence type="ECO:0000256" key="3">
    <source>
        <dbReference type="ARBA" id="ARBA00023163"/>
    </source>
</evidence>
<evidence type="ECO:0000256" key="1">
    <source>
        <dbReference type="ARBA" id="ARBA00023015"/>
    </source>
</evidence>
<dbReference type="SMART" id="SM00347">
    <property type="entry name" value="HTH_MARR"/>
    <property type="match status" value="1"/>
</dbReference>
<dbReference type="PANTHER" id="PTHR33164">
    <property type="entry name" value="TRANSCRIPTIONAL REGULATOR, MARR FAMILY"/>
    <property type="match status" value="1"/>
</dbReference>
<keyword evidence="1" id="KW-0805">Transcription regulation</keyword>
<dbReference type="PROSITE" id="PS01117">
    <property type="entry name" value="HTH_MARR_1"/>
    <property type="match status" value="1"/>
</dbReference>
<dbReference type="Pfam" id="PF12802">
    <property type="entry name" value="MarR_2"/>
    <property type="match status" value="1"/>
</dbReference>
<keyword evidence="3" id="KW-0804">Transcription</keyword>
<dbReference type="Gene3D" id="1.10.10.10">
    <property type="entry name" value="Winged helix-like DNA-binding domain superfamily/Winged helix DNA-binding domain"/>
    <property type="match status" value="1"/>
</dbReference>
<name>A0A9W6S9M8_9ACTN</name>
<evidence type="ECO:0000313" key="5">
    <source>
        <dbReference type="EMBL" id="GLY90855.1"/>
    </source>
</evidence>